<organism evidence="1 2">
    <name type="scientific">Monilinia fructicola</name>
    <name type="common">Brown rot fungus</name>
    <name type="synonym">Ciboria fructicola</name>
    <dbReference type="NCBI Taxonomy" id="38448"/>
    <lineage>
        <taxon>Eukaryota</taxon>
        <taxon>Fungi</taxon>
        <taxon>Dikarya</taxon>
        <taxon>Ascomycota</taxon>
        <taxon>Pezizomycotina</taxon>
        <taxon>Leotiomycetes</taxon>
        <taxon>Helotiales</taxon>
        <taxon>Sclerotiniaceae</taxon>
        <taxon>Monilinia</taxon>
    </lineage>
</organism>
<comment type="caution">
    <text evidence="1">The sequence shown here is derived from an EMBL/GenBank/DDBJ whole genome shotgun (WGS) entry which is preliminary data.</text>
</comment>
<accession>A0A5M9K454</accession>
<dbReference type="EMBL" id="VICG01000001">
    <property type="protein sequence ID" value="KAA8576598.1"/>
    <property type="molecule type" value="Genomic_DNA"/>
</dbReference>
<evidence type="ECO:0000313" key="1">
    <source>
        <dbReference type="EMBL" id="KAA8576598.1"/>
    </source>
</evidence>
<proteinExistence type="predicted"/>
<name>A0A5M9K454_MONFR</name>
<evidence type="ECO:0000313" key="2">
    <source>
        <dbReference type="Proteomes" id="UP000322873"/>
    </source>
</evidence>
<reference evidence="1 2" key="1">
    <citation type="submission" date="2019-06" db="EMBL/GenBank/DDBJ databases">
        <title>Genome Sequence of the Brown Rot Fungal Pathogen Monilinia fructicola.</title>
        <authorList>
            <person name="De Miccolis Angelini R.M."/>
            <person name="Landi L."/>
            <person name="Abate D."/>
            <person name="Pollastro S."/>
            <person name="Romanazzi G."/>
            <person name="Faretra F."/>
        </authorList>
    </citation>
    <scope>NUCLEOTIDE SEQUENCE [LARGE SCALE GENOMIC DNA]</scope>
    <source>
        <strain evidence="1 2">Mfrc123</strain>
    </source>
</reference>
<gene>
    <name evidence="1" type="ORF">EYC84_006696</name>
</gene>
<dbReference type="Proteomes" id="UP000322873">
    <property type="component" value="Unassembled WGS sequence"/>
</dbReference>
<protein>
    <submittedName>
        <fullName evidence="1">Uncharacterized protein</fullName>
    </submittedName>
</protein>
<keyword evidence="2" id="KW-1185">Reference proteome</keyword>
<sequence length="74" mass="8402">MNGVDDVGLLYHYLRHLFIMLGSTLRIKSDLSSLCKAPAYLPFEALLPIPHRPFQNPLGISIIHSSIHKTWPIH</sequence>
<dbReference type="AlphaFoldDB" id="A0A5M9K454"/>